<name>A0A4R5Q9J5_9PROT</name>
<reference evidence="1 2" key="1">
    <citation type="journal article" date="2016" name="J. Microbiol.">
        <title>Dankookia rubra gen. nov., sp. nov., an alphaproteobacterium isolated from sediment of a shallow stream.</title>
        <authorList>
            <person name="Kim W.H."/>
            <person name="Kim D.H."/>
            <person name="Kang K."/>
            <person name="Ahn T.Y."/>
        </authorList>
    </citation>
    <scope>NUCLEOTIDE SEQUENCE [LARGE SCALE GENOMIC DNA]</scope>
    <source>
        <strain evidence="1 2">JCM30602</strain>
    </source>
</reference>
<gene>
    <name evidence="1" type="ORF">E2C06_27825</name>
</gene>
<dbReference type="AlphaFoldDB" id="A0A4R5Q9J5"/>
<proteinExistence type="predicted"/>
<dbReference type="EMBL" id="SMSJ01000070">
    <property type="protein sequence ID" value="TDH59333.1"/>
    <property type="molecule type" value="Genomic_DNA"/>
</dbReference>
<protein>
    <submittedName>
        <fullName evidence="1">Helix-turn-helix domain-containing protein</fullName>
    </submittedName>
</protein>
<dbReference type="Proteomes" id="UP000295096">
    <property type="component" value="Unassembled WGS sequence"/>
</dbReference>
<accession>A0A4R5Q9J5</accession>
<dbReference type="SUPFAM" id="SSF46689">
    <property type="entry name" value="Homeodomain-like"/>
    <property type="match status" value="1"/>
</dbReference>
<keyword evidence="2" id="KW-1185">Reference proteome</keyword>
<organism evidence="1 2">
    <name type="scientific">Dankookia rubra</name>
    <dbReference type="NCBI Taxonomy" id="1442381"/>
    <lineage>
        <taxon>Bacteria</taxon>
        <taxon>Pseudomonadati</taxon>
        <taxon>Pseudomonadota</taxon>
        <taxon>Alphaproteobacteria</taxon>
        <taxon>Acetobacterales</taxon>
        <taxon>Roseomonadaceae</taxon>
        <taxon>Dankookia</taxon>
    </lineage>
</organism>
<dbReference type="Pfam" id="PF13565">
    <property type="entry name" value="HTH_32"/>
    <property type="match status" value="1"/>
</dbReference>
<dbReference type="InterPro" id="IPR009057">
    <property type="entry name" value="Homeodomain-like_sf"/>
</dbReference>
<dbReference type="OrthoDB" id="2375382at2"/>
<evidence type="ECO:0000313" key="2">
    <source>
        <dbReference type="Proteomes" id="UP000295096"/>
    </source>
</evidence>
<evidence type="ECO:0000313" key="1">
    <source>
        <dbReference type="EMBL" id="TDH59333.1"/>
    </source>
</evidence>
<comment type="caution">
    <text evidence="1">The sequence shown here is derived from an EMBL/GenBank/DDBJ whole genome shotgun (WGS) entry which is preliminary data.</text>
</comment>
<sequence>MAMTLRVRALGDDEGGELARMTRSRTLGAGLVRRAQIVRHAVEEGLSAPDIAARMGLCGATVRFWLKRFNERGLPGLEEDMRSGRPPTYTAEERSAVIKAALSRPSELGLPFASWTLDRLVAYLGEQGIGMRRSRVSEVLLAEDLKWRQEETWFGARVS</sequence>